<dbReference type="EMBL" id="FLUQ01000001">
    <property type="protein sequence ID" value="SBV94835.1"/>
    <property type="molecule type" value="Genomic_DNA"/>
</dbReference>
<evidence type="ECO:0000256" key="9">
    <source>
        <dbReference type="ARBA" id="ARBA00023136"/>
    </source>
</evidence>
<dbReference type="GO" id="GO:0009425">
    <property type="term" value="C:bacterial-type flagellum basal body"/>
    <property type="evidence" value="ECO:0007669"/>
    <property type="project" value="InterPro"/>
</dbReference>
<dbReference type="PANTHER" id="PTHR35091:SF2">
    <property type="entry name" value="FLAGELLAR PROTEIN FLIL"/>
    <property type="match status" value="1"/>
</dbReference>
<dbReference type="GO" id="GO:0071978">
    <property type="term" value="P:bacterial-type flagellum-dependent swarming motility"/>
    <property type="evidence" value="ECO:0007669"/>
    <property type="project" value="TreeGrafter"/>
</dbReference>
<keyword evidence="8 10" id="KW-1133">Transmembrane helix</keyword>
<comment type="similarity">
    <text evidence="3 10">Belongs to the FliL family.</text>
</comment>
<keyword evidence="6 10" id="KW-0812">Transmembrane</keyword>
<evidence type="ECO:0000256" key="6">
    <source>
        <dbReference type="ARBA" id="ARBA00022692"/>
    </source>
</evidence>
<evidence type="ECO:0000256" key="4">
    <source>
        <dbReference type="ARBA" id="ARBA00022475"/>
    </source>
</evidence>
<evidence type="ECO:0000256" key="2">
    <source>
        <dbReference type="ARBA" id="ARBA00004162"/>
    </source>
</evidence>
<keyword evidence="5 10" id="KW-0145">Chemotaxis</keyword>
<evidence type="ECO:0000256" key="3">
    <source>
        <dbReference type="ARBA" id="ARBA00008281"/>
    </source>
</evidence>
<keyword evidence="11" id="KW-0966">Cell projection</keyword>
<accession>A0A212J6J6</accession>
<dbReference type="InterPro" id="IPR005503">
    <property type="entry name" value="FliL"/>
</dbReference>
<keyword evidence="7 10" id="KW-0283">Flagellar rotation</keyword>
<feature type="transmembrane region" description="Helical" evidence="10">
    <location>
        <begin position="16"/>
        <end position="37"/>
    </location>
</feature>
<dbReference type="PANTHER" id="PTHR35091">
    <property type="entry name" value="FLAGELLAR PROTEIN FLIL"/>
    <property type="match status" value="1"/>
</dbReference>
<sequence>MADDDDKPKKKGKLKWILMILFLLLFVGGGVGAWYYFFSDLPGSRKASQESSGGAASPQTVQTKVAPNLQTAVLDTFLVNLADPLGKRYIKVTFEVEVVEPKVVDELSRQKPKIRDTIIMLLSSKTYADLAPPESKLELKNEVTNRLNQILGGPKVSRVFITDIVIQ</sequence>
<dbReference type="GO" id="GO:0005886">
    <property type="term" value="C:plasma membrane"/>
    <property type="evidence" value="ECO:0007669"/>
    <property type="project" value="UniProtKB-SubCell"/>
</dbReference>
<keyword evidence="9 10" id="KW-0472">Membrane</keyword>
<comment type="subcellular location">
    <subcellularLocation>
        <location evidence="2">Cell membrane</location>
        <topology evidence="2">Single-pass membrane protein</topology>
    </subcellularLocation>
</comment>
<keyword evidence="4 10" id="KW-1003">Cell membrane</keyword>
<comment type="function">
    <text evidence="1 10">Controls the rotational direction of flagella during chemotaxis.</text>
</comment>
<evidence type="ECO:0000256" key="10">
    <source>
        <dbReference type="RuleBase" id="RU364125"/>
    </source>
</evidence>
<evidence type="ECO:0000313" key="11">
    <source>
        <dbReference type="EMBL" id="SBV94835.1"/>
    </source>
</evidence>
<keyword evidence="11" id="KW-0282">Flagellum</keyword>
<evidence type="ECO:0000256" key="8">
    <source>
        <dbReference type="ARBA" id="ARBA00022989"/>
    </source>
</evidence>
<gene>
    <name evidence="11" type="ORF">KL86DPRO_10767</name>
</gene>
<proteinExistence type="inferred from homology"/>
<reference evidence="11" key="1">
    <citation type="submission" date="2016-04" db="EMBL/GenBank/DDBJ databases">
        <authorList>
            <person name="Evans L.H."/>
            <person name="Alamgir A."/>
            <person name="Owens N."/>
            <person name="Weber N.D."/>
            <person name="Virtaneva K."/>
            <person name="Barbian K."/>
            <person name="Babar A."/>
            <person name="Rosenke K."/>
        </authorList>
    </citation>
    <scope>NUCLEOTIDE SEQUENCE</scope>
    <source>
        <strain evidence="11">86</strain>
    </source>
</reference>
<keyword evidence="11" id="KW-0969">Cilium</keyword>
<organism evidence="11">
    <name type="scientific">uncultured delta proteobacterium</name>
    <dbReference type="NCBI Taxonomy" id="34034"/>
    <lineage>
        <taxon>Bacteria</taxon>
        <taxon>Deltaproteobacteria</taxon>
        <taxon>environmental samples</taxon>
    </lineage>
</organism>
<evidence type="ECO:0000256" key="5">
    <source>
        <dbReference type="ARBA" id="ARBA00022500"/>
    </source>
</evidence>
<name>A0A212J6J6_9DELT</name>
<evidence type="ECO:0000256" key="7">
    <source>
        <dbReference type="ARBA" id="ARBA00022779"/>
    </source>
</evidence>
<dbReference type="Pfam" id="PF03748">
    <property type="entry name" value="FliL"/>
    <property type="match status" value="1"/>
</dbReference>
<evidence type="ECO:0000256" key="1">
    <source>
        <dbReference type="ARBA" id="ARBA00002254"/>
    </source>
</evidence>
<dbReference type="GO" id="GO:0006935">
    <property type="term" value="P:chemotaxis"/>
    <property type="evidence" value="ECO:0007669"/>
    <property type="project" value="UniProtKB-KW"/>
</dbReference>
<protein>
    <recommendedName>
        <fullName evidence="10">Flagellar protein FliL</fullName>
    </recommendedName>
</protein>
<dbReference type="AlphaFoldDB" id="A0A212J6J6"/>